<organism evidence="2 3">
    <name type="scientific">Symbiodinium pilosum</name>
    <name type="common">Dinoflagellate</name>
    <dbReference type="NCBI Taxonomy" id="2952"/>
    <lineage>
        <taxon>Eukaryota</taxon>
        <taxon>Sar</taxon>
        <taxon>Alveolata</taxon>
        <taxon>Dinophyceae</taxon>
        <taxon>Suessiales</taxon>
        <taxon>Symbiodiniaceae</taxon>
        <taxon>Symbiodinium</taxon>
    </lineage>
</organism>
<comment type="caution">
    <text evidence="2">The sequence shown here is derived from an EMBL/GenBank/DDBJ whole genome shotgun (WGS) entry which is preliminary data.</text>
</comment>
<keyword evidence="3" id="KW-1185">Reference proteome</keyword>
<evidence type="ECO:0000313" key="2">
    <source>
        <dbReference type="EMBL" id="CAE7486813.1"/>
    </source>
</evidence>
<gene>
    <name evidence="2" type="primary">dld</name>
    <name evidence="2" type="ORF">SPIL2461_LOCUS12495</name>
</gene>
<feature type="compositionally biased region" description="Low complexity" evidence="1">
    <location>
        <begin position="433"/>
        <end position="450"/>
    </location>
</feature>
<reference evidence="2" key="1">
    <citation type="submission" date="2021-02" db="EMBL/GenBank/DDBJ databases">
        <authorList>
            <person name="Dougan E. K."/>
            <person name="Rhodes N."/>
            <person name="Thang M."/>
            <person name="Chan C."/>
        </authorList>
    </citation>
    <scope>NUCLEOTIDE SEQUENCE</scope>
</reference>
<evidence type="ECO:0000256" key="1">
    <source>
        <dbReference type="SAM" id="MobiDB-lite"/>
    </source>
</evidence>
<feature type="compositionally biased region" description="Polar residues" evidence="1">
    <location>
        <begin position="451"/>
        <end position="464"/>
    </location>
</feature>
<accession>A0A812SIK7</accession>
<name>A0A812SIK7_SYMPI</name>
<sequence>MQHLNGLVATVREHRRYGHPCFVPKPESGDTRLRLCVRWENPNEENSTGALLLEPRFLSLCVRDLQGTPPAQTSSLSVPKTLLTSKRCCQPGLPPSVKPHSVESSALQAVDEVEPTANSSSKVEGPIMPIPSCTGGFLGMLSWLVGAHTRHVEEEFPTVIRLSSVLAAADPLPREQLSWLLPIAEMSAADEADPELVSECTDRVERIQPSCGDVPEPGDLVILECAHSAKFNMCPAVVTGVEAPSCTVAVLDDSRSVFIGECRVNLWETLPVHSEWRLGTHVVLGGLQSSHMTHLNGLSAVICPHKRHGHPCFVQKPSAPNTGNWLTLCIRFDNPEKSSMHAVLLEPRFLSPLENKSLPSPRITECYTPSRPGTPSLQKSTSGAVYARQSSLTSQGSYQKQVSGISQGSHGRRPVQKSRSLQSHPKDPRLQKQPTIPSRSQSSSTATSSIMRQVSSPSATSGESRLSLRERMPEPELIKEIRELKESLKTMTKESASS</sequence>
<dbReference type="EMBL" id="CAJNIZ010025780">
    <property type="protein sequence ID" value="CAE7486813.1"/>
    <property type="molecule type" value="Genomic_DNA"/>
</dbReference>
<feature type="compositionally biased region" description="Polar residues" evidence="1">
    <location>
        <begin position="371"/>
        <end position="409"/>
    </location>
</feature>
<dbReference type="Proteomes" id="UP000649617">
    <property type="component" value="Unassembled WGS sequence"/>
</dbReference>
<proteinExistence type="predicted"/>
<evidence type="ECO:0000313" key="3">
    <source>
        <dbReference type="Proteomes" id="UP000649617"/>
    </source>
</evidence>
<feature type="region of interest" description="Disordered" evidence="1">
    <location>
        <begin position="360"/>
        <end position="477"/>
    </location>
</feature>
<dbReference type="OrthoDB" id="433170at2759"/>
<dbReference type="AlphaFoldDB" id="A0A812SIK7"/>
<protein>
    <submittedName>
        <fullName evidence="2">Dld protein</fullName>
    </submittedName>
</protein>
<feature type="compositionally biased region" description="Basic and acidic residues" evidence="1">
    <location>
        <begin position="466"/>
        <end position="477"/>
    </location>
</feature>